<evidence type="ECO:0000256" key="3">
    <source>
        <dbReference type="ARBA" id="ARBA00023136"/>
    </source>
</evidence>
<dbReference type="OrthoDB" id="6080404at2759"/>
<dbReference type="InterPro" id="IPR036013">
    <property type="entry name" value="Band_7/SPFH_dom_sf"/>
</dbReference>
<dbReference type="GO" id="GO:0005901">
    <property type="term" value="C:caveola"/>
    <property type="evidence" value="ECO:0007669"/>
    <property type="project" value="UniProtKB-SubCell"/>
</dbReference>
<organism evidence="6 7">
    <name type="scientific">Lactuca sativa</name>
    <name type="common">Garden lettuce</name>
    <dbReference type="NCBI Taxonomy" id="4236"/>
    <lineage>
        <taxon>Eukaryota</taxon>
        <taxon>Viridiplantae</taxon>
        <taxon>Streptophyta</taxon>
        <taxon>Embryophyta</taxon>
        <taxon>Tracheophyta</taxon>
        <taxon>Spermatophyta</taxon>
        <taxon>Magnoliopsida</taxon>
        <taxon>eudicotyledons</taxon>
        <taxon>Gunneridae</taxon>
        <taxon>Pentapetalae</taxon>
        <taxon>asterids</taxon>
        <taxon>campanulids</taxon>
        <taxon>Asterales</taxon>
        <taxon>Asteraceae</taxon>
        <taxon>Cichorioideae</taxon>
        <taxon>Cichorieae</taxon>
        <taxon>Lactucinae</taxon>
        <taxon>Lactuca</taxon>
    </lineage>
</organism>
<dbReference type="GO" id="GO:0044853">
    <property type="term" value="C:plasma membrane raft"/>
    <property type="evidence" value="ECO:0000318"/>
    <property type="project" value="GO_Central"/>
</dbReference>
<keyword evidence="7" id="KW-1185">Reference proteome</keyword>
<evidence type="ECO:0000259" key="5">
    <source>
        <dbReference type="Pfam" id="PF01145"/>
    </source>
</evidence>
<dbReference type="SUPFAM" id="SSF117892">
    <property type="entry name" value="Band 7/SPFH domain"/>
    <property type="match status" value="1"/>
</dbReference>
<dbReference type="InterPro" id="IPR027705">
    <property type="entry name" value="Flotillin_fam"/>
</dbReference>
<comment type="similarity">
    <text evidence="1 4">Belongs to the band 7/mec-2 family. Flotillin subfamily.</text>
</comment>
<evidence type="ECO:0000256" key="1">
    <source>
        <dbReference type="ARBA" id="ARBA00007161"/>
    </source>
</evidence>
<keyword evidence="2 4" id="KW-1003">Cell membrane</keyword>
<evidence type="ECO:0000313" key="6">
    <source>
        <dbReference type="EMBL" id="KAJ0200928.1"/>
    </source>
</evidence>
<dbReference type="AlphaFoldDB" id="A0A9R1V9U4"/>
<sequence>MAMYRVASASEYLVITGFGIDDIKIAKKAWILPGQSCSRFDISPVNYTFDVQAMSAEKLPFKLPAVFTIGPRIDDDESLHKYAKLIASHDKQSRHVIELVKGIIEGETRVLAASMTMEEIFKGTKDFKKEVFDKVQLELNQFGLLIYNANVKQMVDEPGQEYFSYLGQKIQQEAANQARIDVSEAKMKGEIGSKLRQGQTLQNAAKIDAETKIIATQRQGQGKKEEIKVKTEVKVFENQREAEVAEANAELAMKKAKWAKDSQVAEVEASKAVALREAELQKEVEIMNALTQTEKLKAEFLSKASVEYETKVQEANWELYRKQKAAEAILYEKEKQAEAQKAMAEATLYSRQQVADGELYAKQKEAEGLVALAQAQGTYIRTLSGAMGGNYGALRDYLMINGGMYQEIAKINGEAVKGLQPKISIWTGANGGGDGGDGGAMKEVAGVYKMLPPLFNTVHEQTGMLPPTWMGKITESK</sequence>
<name>A0A9R1V9U4_LACSA</name>
<evidence type="ECO:0000256" key="2">
    <source>
        <dbReference type="ARBA" id="ARBA00022475"/>
    </source>
</evidence>
<feature type="domain" description="Band 7" evidence="5">
    <location>
        <begin position="7"/>
        <end position="186"/>
    </location>
</feature>
<dbReference type="PANTHER" id="PTHR13806">
    <property type="entry name" value="FLOTILLIN-RELATED"/>
    <property type="match status" value="1"/>
</dbReference>
<evidence type="ECO:0000313" key="7">
    <source>
        <dbReference type="Proteomes" id="UP000235145"/>
    </source>
</evidence>
<comment type="subcellular location">
    <subcellularLocation>
        <location evidence="4">Cell membrane</location>
        <topology evidence="4">Lipid-anchor</topology>
    </subcellularLocation>
    <subcellularLocation>
        <location evidence="4">Membrane</location>
        <location evidence="4">Caveola</location>
    </subcellularLocation>
</comment>
<evidence type="ECO:0000256" key="4">
    <source>
        <dbReference type="RuleBase" id="RU366054"/>
    </source>
</evidence>
<comment type="caution">
    <text evidence="6">The sequence shown here is derived from an EMBL/GenBank/DDBJ whole genome shotgun (WGS) entry which is preliminary data.</text>
</comment>
<dbReference type="InterPro" id="IPR001107">
    <property type="entry name" value="Band_7"/>
</dbReference>
<dbReference type="Proteomes" id="UP000235145">
    <property type="component" value="Unassembled WGS sequence"/>
</dbReference>
<dbReference type="EMBL" id="NBSK02000006">
    <property type="protein sequence ID" value="KAJ0200928.1"/>
    <property type="molecule type" value="Genomic_DNA"/>
</dbReference>
<dbReference type="PANTHER" id="PTHR13806:SF31">
    <property type="entry name" value="FLOTILLIN-LIKE PROTEIN 1-RELATED"/>
    <property type="match status" value="1"/>
</dbReference>
<keyword evidence="3 4" id="KW-0472">Membrane</keyword>
<gene>
    <name evidence="6" type="ORF">LSAT_V11C600306540</name>
</gene>
<accession>A0A9R1V9U4</accession>
<dbReference type="Gramene" id="rna-gnl|WGS:NBSK|LSAT_6X20560_mrna">
    <property type="protein sequence ID" value="cds-PLY63789.1"/>
    <property type="gene ID" value="gene-LSAT_6X20560"/>
</dbReference>
<reference evidence="6 7" key="1">
    <citation type="journal article" date="2017" name="Nat. Commun.">
        <title>Genome assembly with in vitro proximity ligation data and whole-genome triplication in lettuce.</title>
        <authorList>
            <person name="Reyes-Chin-Wo S."/>
            <person name="Wang Z."/>
            <person name="Yang X."/>
            <person name="Kozik A."/>
            <person name="Arikit S."/>
            <person name="Song C."/>
            <person name="Xia L."/>
            <person name="Froenicke L."/>
            <person name="Lavelle D.O."/>
            <person name="Truco M.J."/>
            <person name="Xia R."/>
            <person name="Zhu S."/>
            <person name="Xu C."/>
            <person name="Xu H."/>
            <person name="Xu X."/>
            <person name="Cox K."/>
            <person name="Korf I."/>
            <person name="Meyers B.C."/>
            <person name="Michelmore R.W."/>
        </authorList>
    </citation>
    <scope>NUCLEOTIDE SEQUENCE [LARGE SCALE GENOMIC DNA]</scope>
    <source>
        <strain evidence="7">cv. Salinas</strain>
        <tissue evidence="6">Seedlings</tissue>
    </source>
</reference>
<proteinExistence type="inferred from homology"/>
<dbReference type="GO" id="GO:0005886">
    <property type="term" value="C:plasma membrane"/>
    <property type="evidence" value="ECO:0000318"/>
    <property type="project" value="GO_Central"/>
</dbReference>
<dbReference type="CDD" id="cd03399">
    <property type="entry name" value="SPFH_flotillin"/>
    <property type="match status" value="1"/>
</dbReference>
<protein>
    <recommendedName>
        <fullName evidence="4">Flotillin-like</fullName>
    </recommendedName>
</protein>
<dbReference type="Pfam" id="PF01145">
    <property type="entry name" value="Band_7"/>
    <property type="match status" value="1"/>
</dbReference>
<dbReference type="Gene3D" id="3.30.479.30">
    <property type="entry name" value="Band 7 domain"/>
    <property type="match status" value="1"/>
</dbReference>